<feature type="repeat" description="WD" evidence="1">
    <location>
        <begin position="23"/>
        <end position="64"/>
    </location>
</feature>
<comment type="caution">
    <text evidence="2">The sequence shown here is derived from an EMBL/GenBank/DDBJ whole genome shotgun (WGS) entry which is preliminary data.</text>
</comment>
<dbReference type="PROSITE" id="PS50082">
    <property type="entry name" value="WD_REPEATS_2"/>
    <property type="match status" value="2"/>
</dbReference>
<evidence type="ECO:0000313" key="2">
    <source>
        <dbReference type="EMBL" id="KAG2105074.1"/>
    </source>
</evidence>
<dbReference type="PANTHER" id="PTHR19879">
    <property type="entry name" value="TRANSCRIPTION INITIATION FACTOR TFIID"/>
    <property type="match status" value="1"/>
</dbReference>
<evidence type="ECO:0000256" key="1">
    <source>
        <dbReference type="PROSITE-ProRule" id="PRU00221"/>
    </source>
</evidence>
<gene>
    <name evidence="2" type="ORF">F5147DRAFT_245044</name>
</gene>
<dbReference type="PANTHER" id="PTHR19879:SF9">
    <property type="entry name" value="TRANSCRIPTION INITIATION FACTOR TFIID SUBUNIT 5"/>
    <property type="match status" value="1"/>
</dbReference>
<sequence>MASTLTQSTTANTTMFLAPAMTLRGHEDQIRSISYFPNGKQMISGSDDLTARQWDIQVGKEIPKLRDVCKRQIRAVAVSRDGRWVVTGGSHSGRGELKACDVQTGIVKTFEGHSKETYCIDISTDSTLLVSGANDRSARIWSLETGKLVAGPFTSLQGLGAVRFSHDSKKLAVKSDVGKCLEVWGVHTQKLDVRAGTFGYDPMSYASVFWTKKNLTIVAAFSFTDDPARTIHEFDASTLKTVGTSFEGHTMVLAGLALSSDDTLLVTGCYETIKLWAFESRHLLASFNVLPLDSLTLSPDSRQLAYTSGSTIYIYNTPAEILASIGSASDAQASVRRLIQIV</sequence>
<feature type="repeat" description="WD" evidence="1">
    <location>
        <begin position="110"/>
        <end position="151"/>
    </location>
</feature>
<dbReference type="Pfam" id="PF00400">
    <property type="entry name" value="WD40"/>
    <property type="match status" value="4"/>
</dbReference>
<proteinExistence type="predicted"/>
<reference evidence="2" key="1">
    <citation type="journal article" date="2020" name="New Phytol.">
        <title>Comparative genomics reveals dynamic genome evolution in host specialist ectomycorrhizal fungi.</title>
        <authorList>
            <person name="Lofgren L.A."/>
            <person name="Nguyen N.H."/>
            <person name="Vilgalys R."/>
            <person name="Ruytinx J."/>
            <person name="Liao H.L."/>
            <person name="Branco S."/>
            <person name="Kuo A."/>
            <person name="LaButti K."/>
            <person name="Lipzen A."/>
            <person name="Andreopoulos W."/>
            <person name="Pangilinan J."/>
            <person name="Riley R."/>
            <person name="Hundley H."/>
            <person name="Na H."/>
            <person name="Barry K."/>
            <person name="Grigoriev I.V."/>
            <person name="Stajich J.E."/>
            <person name="Kennedy P.G."/>
        </authorList>
    </citation>
    <scope>NUCLEOTIDE SEQUENCE</scope>
    <source>
        <strain evidence="2">FC423</strain>
    </source>
</reference>
<protein>
    <recommendedName>
        <fullName evidence="4">WD40 repeat-like protein</fullName>
    </recommendedName>
</protein>
<organism evidence="2 3">
    <name type="scientific">Suillus discolor</name>
    <dbReference type="NCBI Taxonomy" id="1912936"/>
    <lineage>
        <taxon>Eukaryota</taxon>
        <taxon>Fungi</taxon>
        <taxon>Dikarya</taxon>
        <taxon>Basidiomycota</taxon>
        <taxon>Agaricomycotina</taxon>
        <taxon>Agaricomycetes</taxon>
        <taxon>Agaricomycetidae</taxon>
        <taxon>Boletales</taxon>
        <taxon>Suillineae</taxon>
        <taxon>Suillaceae</taxon>
        <taxon>Suillus</taxon>
    </lineage>
</organism>
<name>A0A9P7F4X7_9AGAM</name>
<dbReference type="InterPro" id="IPR015943">
    <property type="entry name" value="WD40/YVTN_repeat-like_dom_sf"/>
</dbReference>
<dbReference type="SMART" id="SM00320">
    <property type="entry name" value="WD40"/>
    <property type="match status" value="5"/>
</dbReference>
<dbReference type="EMBL" id="JABBWM010000039">
    <property type="protein sequence ID" value="KAG2105074.1"/>
    <property type="molecule type" value="Genomic_DNA"/>
</dbReference>
<evidence type="ECO:0000313" key="3">
    <source>
        <dbReference type="Proteomes" id="UP000823399"/>
    </source>
</evidence>
<dbReference type="InterPro" id="IPR001680">
    <property type="entry name" value="WD40_rpt"/>
</dbReference>
<evidence type="ECO:0008006" key="4">
    <source>
        <dbReference type="Google" id="ProtNLM"/>
    </source>
</evidence>
<dbReference type="SUPFAM" id="SSF82171">
    <property type="entry name" value="DPP6 N-terminal domain-like"/>
    <property type="match status" value="1"/>
</dbReference>
<dbReference type="Gene3D" id="2.130.10.10">
    <property type="entry name" value="YVTN repeat-like/Quinoprotein amine dehydrogenase"/>
    <property type="match status" value="3"/>
</dbReference>
<dbReference type="PROSITE" id="PS50294">
    <property type="entry name" value="WD_REPEATS_REGION"/>
    <property type="match status" value="2"/>
</dbReference>
<keyword evidence="3" id="KW-1185">Reference proteome</keyword>
<dbReference type="OrthoDB" id="2687506at2759"/>
<dbReference type="RefSeq" id="XP_041291124.1">
    <property type="nucleotide sequence ID" value="XM_041428812.1"/>
</dbReference>
<dbReference type="Proteomes" id="UP000823399">
    <property type="component" value="Unassembled WGS sequence"/>
</dbReference>
<dbReference type="GeneID" id="64691071"/>
<dbReference type="AlphaFoldDB" id="A0A9P7F4X7"/>
<keyword evidence="1" id="KW-0853">WD repeat</keyword>
<accession>A0A9P7F4X7</accession>